<dbReference type="AlphaFoldDB" id="W2LB43"/>
<reference evidence="2" key="1">
    <citation type="submission" date="2013-11" db="EMBL/GenBank/DDBJ databases">
        <title>The Genome Sequence of Phytophthora parasitica CHvinca01.</title>
        <authorList>
            <consortium name="The Broad Institute Genomics Platform"/>
            <person name="Russ C."/>
            <person name="Tyler B."/>
            <person name="Panabieres F."/>
            <person name="Shan W."/>
            <person name="Tripathy S."/>
            <person name="Grunwald N."/>
            <person name="Machado M."/>
            <person name="Johnson C.S."/>
            <person name="Arredondo F."/>
            <person name="Hong C."/>
            <person name="Coffey M."/>
            <person name="Young S.K."/>
            <person name="Zeng Q."/>
            <person name="Gargeya S."/>
            <person name="Fitzgerald M."/>
            <person name="Abouelleil A."/>
            <person name="Alvarado L."/>
            <person name="Chapman S.B."/>
            <person name="Gainer-Dewar J."/>
            <person name="Goldberg J."/>
            <person name="Griggs A."/>
            <person name="Gujja S."/>
            <person name="Hansen M."/>
            <person name="Howarth C."/>
            <person name="Imamovic A."/>
            <person name="Ireland A."/>
            <person name="Larimer J."/>
            <person name="McCowan C."/>
            <person name="Murphy C."/>
            <person name="Pearson M."/>
            <person name="Poon T.W."/>
            <person name="Priest M."/>
            <person name="Roberts A."/>
            <person name="Saif S."/>
            <person name="Shea T."/>
            <person name="Sykes S."/>
            <person name="Wortman J."/>
            <person name="Nusbaum C."/>
            <person name="Birren B."/>
        </authorList>
    </citation>
    <scope>NUCLEOTIDE SEQUENCE [LARGE SCALE GENOMIC DNA]</scope>
    <source>
        <strain evidence="2">CHvinca01</strain>
    </source>
</reference>
<evidence type="ECO:0000256" key="1">
    <source>
        <dbReference type="SAM" id="MobiDB-lite"/>
    </source>
</evidence>
<gene>
    <name evidence="3" type="ORF">L914_07534</name>
    <name evidence="2" type="ORF">L917_07975</name>
</gene>
<reference evidence="3" key="2">
    <citation type="submission" date="2013-11" db="EMBL/GenBank/DDBJ databases">
        <title>The Genome Sequence of Phytophthora parasitica IAC_01/95.</title>
        <authorList>
            <consortium name="The Broad Institute Genomics Platform"/>
            <person name="Russ C."/>
            <person name="Tyler B."/>
            <person name="Panabieres F."/>
            <person name="Shan W."/>
            <person name="Tripathy S."/>
            <person name="Grunwald N."/>
            <person name="Machado M."/>
            <person name="Johnson C.S."/>
            <person name="Arredondo F."/>
            <person name="Hong C."/>
            <person name="Coffey M."/>
            <person name="Young S.K."/>
            <person name="Zeng Q."/>
            <person name="Gargeya S."/>
            <person name="Fitzgerald M."/>
            <person name="Abouelleil A."/>
            <person name="Alvarado L."/>
            <person name="Chapman S.B."/>
            <person name="Gainer-Dewar J."/>
            <person name="Goldberg J."/>
            <person name="Griggs A."/>
            <person name="Gujja S."/>
            <person name="Hansen M."/>
            <person name="Howarth C."/>
            <person name="Imamovic A."/>
            <person name="Ireland A."/>
            <person name="Larimer J."/>
            <person name="McCowan C."/>
            <person name="Murphy C."/>
            <person name="Pearson M."/>
            <person name="Poon T.W."/>
            <person name="Priest M."/>
            <person name="Roberts A."/>
            <person name="Saif S."/>
            <person name="Shea T."/>
            <person name="Sykes S."/>
            <person name="Wortman J."/>
            <person name="Nusbaum C."/>
            <person name="Birren B."/>
        </authorList>
    </citation>
    <scope>NUCLEOTIDE SEQUENCE [LARGE SCALE GENOMIC DNA]</scope>
    <source>
        <strain evidence="3">IAC_01/95</strain>
    </source>
</reference>
<proteinExistence type="predicted"/>
<feature type="compositionally biased region" description="Polar residues" evidence="1">
    <location>
        <begin position="23"/>
        <end position="36"/>
    </location>
</feature>
<feature type="non-terminal residue" evidence="2">
    <location>
        <position position="36"/>
    </location>
</feature>
<evidence type="ECO:0000313" key="2">
    <source>
        <dbReference type="EMBL" id="ETL93989.1"/>
    </source>
</evidence>
<organism evidence="2">
    <name type="scientific">Phytophthora nicotianae</name>
    <name type="common">Potato buckeye rot agent</name>
    <name type="synonym">Phytophthora parasitica</name>
    <dbReference type="NCBI Taxonomy" id="4792"/>
    <lineage>
        <taxon>Eukaryota</taxon>
        <taxon>Sar</taxon>
        <taxon>Stramenopiles</taxon>
        <taxon>Oomycota</taxon>
        <taxon>Peronosporomycetes</taxon>
        <taxon>Peronosporales</taxon>
        <taxon>Peronosporaceae</taxon>
        <taxon>Phytophthora</taxon>
    </lineage>
</organism>
<name>W2LB43_PHYNI</name>
<dbReference type="Proteomes" id="UP000054532">
    <property type="component" value="Unassembled WGS sequence"/>
</dbReference>
<feature type="region of interest" description="Disordered" evidence="1">
    <location>
        <begin position="1"/>
        <end position="36"/>
    </location>
</feature>
<evidence type="ECO:0000313" key="3">
    <source>
        <dbReference type="EMBL" id="ETM47848.1"/>
    </source>
</evidence>
<dbReference type="EMBL" id="KI679486">
    <property type="protein sequence ID" value="ETL93989.1"/>
    <property type="molecule type" value="Genomic_DNA"/>
</dbReference>
<protein>
    <submittedName>
        <fullName evidence="2">Uncharacterized protein</fullName>
    </submittedName>
</protein>
<dbReference type="EMBL" id="KI692596">
    <property type="protein sequence ID" value="ETM47848.1"/>
    <property type="molecule type" value="Genomic_DNA"/>
</dbReference>
<sequence length="36" mass="4065">MGSITPKKSPRSVQQQREEATPNLVTTPQTWPDQAR</sequence>
<dbReference type="Proteomes" id="UP000054423">
    <property type="component" value="Unassembled WGS sequence"/>
</dbReference>
<accession>W2LB43</accession>